<dbReference type="RefSeq" id="WP_084282892.1">
    <property type="nucleotide sequence ID" value="NZ_FWXJ01000003.1"/>
</dbReference>
<protein>
    <submittedName>
        <fullName evidence="2">Tripartite-type tricarboxylate transporter, receptor component TctC</fullName>
    </submittedName>
</protein>
<sequence>MISINKIYKFLNTLGVVGSAVAVVSFSSGLLATEKYPQKPVRIVVGFSAGGPVDNISRIISKRLSEKLGQPFVVDNKPGASSMIAAQFVANSEPDGHTLLMVASTHAINPSLYKNIAFDTSKDFTAIGFVAENAFVLVVPKDLKVNTLADLIGLAKNQSSPLNYASAGVGGLPHLAGELFKLEAGIDTNHIPYKGASPASVDLLAGHVSFMINNMQSALPYIKDGRLKALASTSSERISALPAVPTFKELGFKSLQFTGWYGLLGPAGMSPDLVKQLNVQISQILREKEVVAQIRADGAEVKVGSPKEFSERIHSDMMKWSEVIKRADIKGQ</sequence>
<dbReference type="CDD" id="cd13578">
    <property type="entry name" value="PBP2_Bug27"/>
    <property type="match status" value="1"/>
</dbReference>
<dbReference type="InterPro" id="IPR042100">
    <property type="entry name" value="Bug_dom1"/>
</dbReference>
<name>A0A1W1YM36_9BURK</name>
<dbReference type="Gene3D" id="3.40.190.10">
    <property type="entry name" value="Periplasmic binding protein-like II"/>
    <property type="match status" value="1"/>
</dbReference>
<organism evidence="2 3">
    <name type="scientific">Polynucleobacter kasalickyi</name>
    <dbReference type="NCBI Taxonomy" id="1938817"/>
    <lineage>
        <taxon>Bacteria</taxon>
        <taxon>Pseudomonadati</taxon>
        <taxon>Pseudomonadota</taxon>
        <taxon>Betaproteobacteria</taxon>
        <taxon>Burkholderiales</taxon>
        <taxon>Burkholderiaceae</taxon>
        <taxon>Polynucleobacter</taxon>
    </lineage>
</organism>
<reference evidence="2 3" key="1">
    <citation type="submission" date="2017-04" db="EMBL/GenBank/DDBJ databases">
        <authorList>
            <person name="Afonso C.L."/>
            <person name="Miller P.J."/>
            <person name="Scott M.A."/>
            <person name="Spackman E."/>
            <person name="Goraichik I."/>
            <person name="Dimitrov K.M."/>
            <person name="Suarez D.L."/>
            <person name="Swayne D.E."/>
        </authorList>
    </citation>
    <scope>NUCLEOTIDE SEQUENCE [LARGE SCALE GENOMIC DNA]</scope>
    <source>
        <strain evidence="2 3">VK13</strain>
    </source>
</reference>
<dbReference type="Proteomes" id="UP000192708">
    <property type="component" value="Unassembled WGS sequence"/>
</dbReference>
<dbReference type="STRING" id="1938817.SAMN06296008_103176"/>
<dbReference type="Gene3D" id="3.40.190.150">
    <property type="entry name" value="Bordetella uptake gene, domain 1"/>
    <property type="match status" value="1"/>
</dbReference>
<dbReference type="PIRSF" id="PIRSF017082">
    <property type="entry name" value="YflP"/>
    <property type="match status" value="1"/>
</dbReference>
<proteinExistence type="inferred from homology"/>
<evidence type="ECO:0000256" key="1">
    <source>
        <dbReference type="ARBA" id="ARBA00006987"/>
    </source>
</evidence>
<gene>
    <name evidence="2" type="ORF">SAMN06296008_103176</name>
</gene>
<dbReference type="PANTHER" id="PTHR42928">
    <property type="entry name" value="TRICARBOXYLATE-BINDING PROTEIN"/>
    <property type="match status" value="1"/>
</dbReference>
<accession>A0A1W1YM36</accession>
<dbReference type="PANTHER" id="PTHR42928:SF5">
    <property type="entry name" value="BLR1237 PROTEIN"/>
    <property type="match status" value="1"/>
</dbReference>
<keyword evidence="3" id="KW-1185">Reference proteome</keyword>
<dbReference type="OrthoDB" id="8678477at2"/>
<evidence type="ECO:0000313" key="3">
    <source>
        <dbReference type="Proteomes" id="UP000192708"/>
    </source>
</evidence>
<comment type="similarity">
    <text evidence="1">Belongs to the UPF0065 (bug) family.</text>
</comment>
<dbReference type="InterPro" id="IPR005064">
    <property type="entry name" value="BUG"/>
</dbReference>
<dbReference type="SUPFAM" id="SSF53850">
    <property type="entry name" value="Periplasmic binding protein-like II"/>
    <property type="match status" value="1"/>
</dbReference>
<dbReference type="EMBL" id="FWXJ01000003">
    <property type="protein sequence ID" value="SMC37192.1"/>
    <property type="molecule type" value="Genomic_DNA"/>
</dbReference>
<keyword evidence="2" id="KW-0675">Receptor</keyword>
<evidence type="ECO:0000313" key="2">
    <source>
        <dbReference type="EMBL" id="SMC37192.1"/>
    </source>
</evidence>
<dbReference type="Pfam" id="PF03401">
    <property type="entry name" value="TctC"/>
    <property type="match status" value="1"/>
</dbReference>
<dbReference type="AlphaFoldDB" id="A0A1W1YM36"/>